<feature type="domain" description="Glycoside hydrolase 35 catalytic" evidence="3">
    <location>
        <begin position="1"/>
        <end position="57"/>
    </location>
</feature>
<organism evidence="6 7">
    <name type="scientific">Acrobeloides nanus</name>
    <dbReference type="NCBI Taxonomy" id="290746"/>
    <lineage>
        <taxon>Eukaryota</taxon>
        <taxon>Metazoa</taxon>
        <taxon>Ecdysozoa</taxon>
        <taxon>Nematoda</taxon>
        <taxon>Chromadorea</taxon>
        <taxon>Rhabditida</taxon>
        <taxon>Tylenchina</taxon>
        <taxon>Cephalobomorpha</taxon>
        <taxon>Cephaloboidea</taxon>
        <taxon>Cephalobidae</taxon>
        <taxon>Acrobeloides</taxon>
    </lineage>
</organism>
<dbReference type="Gene3D" id="2.60.120.260">
    <property type="entry name" value="Galactose-binding domain-like"/>
    <property type="match status" value="2"/>
</dbReference>
<feature type="domain" description="Beta-galactosidase 1-like first all-beta" evidence="4">
    <location>
        <begin position="107"/>
        <end position="216"/>
    </location>
</feature>
<dbReference type="Pfam" id="PF21467">
    <property type="entry name" value="BetaGal_gal-bd"/>
    <property type="match status" value="1"/>
</dbReference>
<dbReference type="InterPro" id="IPR048912">
    <property type="entry name" value="BetaGal1-like_ABD1"/>
</dbReference>
<dbReference type="Pfam" id="PF01301">
    <property type="entry name" value="Glyco_hydro_35"/>
    <property type="match status" value="1"/>
</dbReference>
<evidence type="ECO:0000256" key="2">
    <source>
        <dbReference type="ARBA" id="ARBA00023295"/>
    </source>
</evidence>
<reference evidence="7" key="1">
    <citation type="submission" date="2022-11" db="UniProtKB">
        <authorList>
            <consortium name="WormBaseParasite"/>
        </authorList>
    </citation>
    <scope>IDENTIFICATION</scope>
</reference>
<dbReference type="Proteomes" id="UP000887540">
    <property type="component" value="Unplaced"/>
</dbReference>
<evidence type="ECO:0000259" key="3">
    <source>
        <dbReference type="Pfam" id="PF01301"/>
    </source>
</evidence>
<protein>
    <submittedName>
        <fullName evidence="7">Beta-galactosidase</fullName>
    </submittedName>
</protein>
<evidence type="ECO:0000256" key="1">
    <source>
        <dbReference type="ARBA" id="ARBA00022801"/>
    </source>
</evidence>
<accession>A0A914DQJ2</accession>
<evidence type="ECO:0000259" key="5">
    <source>
        <dbReference type="Pfam" id="PF21467"/>
    </source>
</evidence>
<dbReference type="InterPro" id="IPR031330">
    <property type="entry name" value="Gly_Hdrlase_35_cat"/>
</dbReference>
<sequence>MNIYMVATGTNFEFYNGAEGNGVQSEAPVATVFWAGSPIAENGNINDKYKAISAFISTIENWENPPLSLPSDNPASNYGQVTLTRLGQSLISILTQIQETCNFDTNPLSFEDIDHPYGYVLYTTTITSGGSTLSAPAIRDYGYVFLNNVYQGTIAWNTNTTLVLNQAAKAGDILRILVENMGRKCTWPGQDYPTLERKGLFGNVTLENLQLQNWYACGINLTKPSVDSLTTGFLESQTMLENHPMKAVSQPGVYAGTFTASVIQDTFVDTTGWGKGQLFVNGYNLGRYWPTAGPQMTLYVPKPYVQQSNTILLIELAGAQQNYVNLINHSIININDTFVF</sequence>
<evidence type="ECO:0000259" key="4">
    <source>
        <dbReference type="Pfam" id="PF21317"/>
    </source>
</evidence>
<keyword evidence="2" id="KW-0326">Glycosidase</keyword>
<dbReference type="GO" id="GO:0005975">
    <property type="term" value="P:carbohydrate metabolic process"/>
    <property type="evidence" value="ECO:0007669"/>
    <property type="project" value="InterPro"/>
</dbReference>
<dbReference type="InterPro" id="IPR008979">
    <property type="entry name" value="Galactose-bd-like_sf"/>
</dbReference>
<evidence type="ECO:0000313" key="7">
    <source>
        <dbReference type="WBParaSite" id="ACRNAN_scaffold332.g30754.t1"/>
    </source>
</evidence>
<feature type="domain" description="Beta-galactosidase galactose-binding" evidence="5">
    <location>
        <begin position="252"/>
        <end position="308"/>
    </location>
</feature>
<proteinExistence type="predicted"/>
<dbReference type="PANTHER" id="PTHR23421">
    <property type="entry name" value="BETA-GALACTOSIDASE RELATED"/>
    <property type="match status" value="1"/>
</dbReference>
<dbReference type="AlphaFoldDB" id="A0A914DQJ2"/>
<keyword evidence="1" id="KW-0378">Hydrolase</keyword>
<dbReference type="InterPro" id="IPR048913">
    <property type="entry name" value="BetaGal_gal-bd"/>
</dbReference>
<dbReference type="GO" id="GO:0004553">
    <property type="term" value="F:hydrolase activity, hydrolyzing O-glycosyl compounds"/>
    <property type="evidence" value="ECO:0007669"/>
    <property type="project" value="InterPro"/>
</dbReference>
<name>A0A914DQJ2_9BILA</name>
<dbReference type="WBParaSite" id="ACRNAN_scaffold332.g30754.t1">
    <property type="protein sequence ID" value="ACRNAN_scaffold332.g30754.t1"/>
    <property type="gene ID" value="ACRNAN_scaffold332.g30754"/>
</dbReference>
<dbReference type="InterPro" id="IPR001944">
    <property type="entry name" value="Glycoside_Hdrlase_35"/>
</dbReference>
<evidence type="ECO:0000313" key="6">
    <source>
        <dbReference type="Proteomes" id="UP000887540"/>
    </source>
</evidence>
<keyword evidence="6" id="KW-1185">Reference proteome</keyword>
<dbReference type="Pfam" id="PF21317">
    <property type="entry name" value="BetaGal_ABD_1"/>
    <property type="match status" value="1"/>
</dbReference>
<dbReference type="SUPFAM" id="SSF49785">
    <property type="entry name" value="Galactose-binding domain-like"/>
    <property type="match status" value="1"/>
</dbReference>